<dbReference type="InterPro" id="IPR048254">
    <property type="entry name" value="CDP_ALCOHOL_P_TRANSF_CS"/>
</dbReference>
<dbReference type="PROSITE" id="PS00379">
    <property type="entry name" value="CDP_ALCOHOL_P_TRANSF"/>
    <property type="match status" value="1"/>
</dbReference>
<evidence type="ECO:0000256" key="3">
    <source>
        <dbReference type="SAM" id="MobiDB-lite"/>
    </source>
</evidence>
<comment type="similarity">
    <text evidence="2">Belongs to the CDP-alcohol phosphatidyltransferase class-I family.</text>
</comment>
<dbReference type="GO" id="GO:0016020">
    <property type="term" value="C:membrane"/>
    <property type="evidence" value="ECO:0007669"/>
    <property type="project" value="InterPro"/>
</dbReference>
<dbReference type="STRING" id="35622.SAMN04489764_2373"/>
<accession>A0A1H1E9G1</accession>
<evidence type="ECO:0000256" key="4">
    <source>
        <dbReference type="SAM" id="Phobius"/>
    </source>
</evidence>
<proteinExistence type="inferred from homology"/>
<dbReference type="GO" id="GO:0016780">
    <property type="term" value="F:phosphotransferase activity, for other substituted phosphate groups"/>
    <property type="evidence" value="ECO:0007669"/>
    <property type="project" value="InterPro"/>
</dbReference>
<feature type="transmembrane region" description="Helical" evidence="4">
    <location>
        <begin position="22"/>
        <end position="41"/>
    </location>
</feature>
<feature type="transmembrane region" description="Helical" evidence="4">
    <location>
        <begin position="254"/>
        <end position="274"/>
    </location>
</feature>
<dbReference type="GO" id="GO:0008654">
    <property type="term" value="P:phospholipid biosynthetic process"/>
    <property type="evidence" value="ECO:0007669"/>
    <property type="project" value="InterPro"/>
</dbReference>
<keyword evidence="1 2" id="KW-0808">Transferase</keyword>
<dbReference type="OrthoDB" id="269185at2"/>
<feature type="transmembrane region" description="Helical" evidence="4">
    <location>
        <begin position="280"/>
        <end position="302"/>
    </location>
</feature>
<keyword evidence="4" id="KW-1133">Transmembrane helix</keyword>
<dbReference type="EMBL" id="FNKK01000002">
    <property type="protein sequence ID" value="SDQ85294.1"/>
    <property type="molecule type" value="Genomic_DNA"/>
</dbReference>
<dbReference type="InterPro" id="IPR043130">
    <property type="entry name" value="CDP-OH_PTrfase_TM_dom"/>
</dbReference>
<evidence type="ECO:0000313" key="5">
    <source>
        <dbReference type="EMBL" id="SDQ85294.1"/>
    </source>
</evidence>
<evidence type="ECO:0000313" key="6">
    <source>
        <dbReference type="Proteomes" id="UP000217103"/>
    </source>
</evidence>
<keyword evidence="4" id="KW-0812">Transmembrane</keyword>
<dbReference type="AlphaFoldDB" id="A0A1H1E9G1"/>
<protein>
    <submittedName>
        <fullName evidence="5">CDP-alcohol phosphatidyltransferase</fullName>
    </submittedName>
</protein>
<feature type="region of interest" description="Disordered" evidence="3">
    <location>
        <begin position="195"/>
        <end position="217"/>
    </location>
</feature>
<sequence length="328" mass="36588">MLALMTTYSPADVRAVCKPRDAWWTVLLVDPIACRLVLFLANRTSVTPNQITAVAFLMGMCAAACFATGERGYLALGALFFHLGFIADCVDGKLARVKGNGTVFGLWLDFILDQVRLVVCSFALAFGLVHSTGRPEMAYLAGVIIALDLARYLNGPQMAKVRRTMRYRLMKAMSEIGKEDRGGLDRSVAGIGHDITGEPDDGGGDAAEGKQRKGRIRRRVRKRAVHRGIHGGIAARFPWYHRVRERLLAHRIRTHLISGIEYQMAVFVVAPLMGPTAVPYMVGAFGTLLMFFESLLVYKLWISTRDFGKEMRRLEAQRRSRAEEQLVR</sequence>
<name>A0A1H1E9G1_9ACTN</name>
<reference evidence="5 6" key="1">
    <citation type="submission" date="2016-10" db="EMBL/GenBank/DDBJ databases">
        <authorList>
            <person name="de Groot N.N."/>
        </authorList>
    </citation>
    <scope>NUCLEOTIDE SEQUENCE [LARGE SCALE GENOMIC DNA]</scope>
    <source>
        <strain evidence="5 6">DSM 43794</strain>
    </source>
</reference>
<dbReference type="InterPro" id="IPR000462">
    <property type="entry name" value="CDP-OH_P_trans"/>
</dbReference>
<feature type="transmembrane region" description="Helical" evidence="4">
    <location>
        <begin position="53"/>
        <end position="69"/>
    </location>
</feature>
<keyword evidence="4" id="KW-0472">Membrane</keyword>
<dbReference type="Pfam" id="PF01066">
    <property type="entry name" value="CDP-OH_P_transf"/>
    <property type="match status" value="1"/>
</dbReference>
<evidence type="ECO:0000256" key="1">
    <source>
        <dbReference type="ARBA" id="ARBA00022679"/>
    </source>
</evidence>
<evidence type="ECO:0000256" key="2">
    <source>
        <dbReference type="RuleBase" id="RU003750"/>
    </source>
</evidence>
<dbReference type="Gene3D" id="1.20.120.1760">
    <property type="match status" value="1"/>
</dbReference>
<organism evidence="5 6">
    <name type="scientific">Thermostaphylospora chromogena</name>
    <dbReference type="NCBI Taxonomy" id="35622"/>
    <lineage>
        <taxon>Bacteria</taxon>
        <taxon>Bacillati</taxon>
        <taxon>Actinomycetota</taxon>
        <taxon>Actinomycetes</taxon>
        <taxon>Streptosporangiales</taxon>
        <taxon>Thermomonosporaceae</taxon>
        <taxon>Thermostaphylospora</taxon>
    </lineage>
</organism>
<gene>
    <name evidence="5" type="ORF">SAMN04489764_2373</name>
</gene>
<dbReference type="Proteomes" id="UP000217103">
    <property type="component" value="Unassembled WGS sequence"/>
</dbReference>
<feature type="transmembrane region" description="Helical" evidence="4">
    <location>
        <begin position="137"/>
        <end position="153"/>
    </location>
</feature>
<keyword evidence="6" id="KW-1185">Reference proteome</keyword>